<evidence type="ECO:0000256" key="1">
    <source>
        <dbReference type="ARBA" id="ARBA00009437"/>
    </source>
</evidence>
<dbReference type="InterPro" id="IPR005119">
    <property type="entry name" value="LysR_subst-bd"/>
</dbReference>
<sequence length="314" mass="34461">MNMSRIDLNLTHVFLALWHERSVSRAATRLALTQPAVSSALKRLRQTCGDELFIRTRHGMQPTVHAIEIAETLELTAETLRSTLSARGTFNPASSPRSFIIGTDGGLDYTVGPRLASRLAADAPDTTVTFRTLSPATLDGALERREIDLALTVGGVTRPDYLSTSLGSFRFSCVWNPDYCSLPDFLDLPTIEKCRHVLIETALRHSTFDHRLRDMGVNRTIRNVVPSFGHLPAFLRQPDTVAIVPDYIADFFRKTAGLTSSRLPDIFGTPGVRMLLPRKSSRDSGIKWLGDLIMEIGVTSGPDDANPAATQSGS</sequence>
<dbReference type="Proteomes" id="UP000321635">
    <property type="component" value="Unassembled WGS sequence"/>
</dbReference>
<dbReference type="InterPro" id="IPR000847">
    <property type="entry name" value="LysR_HTH_N"/>
</dbReference>
<keyword evidence="3" id="KW-0238">DNA-binding</keyword>
<dbReference type="PANTHER" id="PTHR30118">
    <property type="entry name" value="HTH-TYPE TRANSCRIPTIONAL REGULATOR LEUO-RELATED"/>
    <property type="match status" value="1"/>
</dbReference>
<dbReference type="Pfam" id="PF03466">
    <property type="entry name" value="LysR_substrate"/>
    <property type="match status" value="1"/>
</dbReference>
<dbReference type="Gene3D" id="1.10.10.10">
    <property type="entry name" value="Winged helix-like DNA-binding domain superfamily/Winged helix DNA-binding domain"/>
    <property type="match status" value="1"/>
</dbReference>
<comment type="similarity">
    <text evidence="1">Belongs to the LysR transcriptional regulatory family.</text>
</comment>
<dbReference type="STRING" id="1120919.GCA_000429165_00904"/>
<dbReference type="GO" id="GO:0003700">
    <property type="term" value="F:DNA-binding transcription factor activity"/>
    <property type="evidence" value="ECO:0007669"/>
    <property type="project" value="InterPro"/>
</dbReference>
<organism evidence="6 7">
    <name type="scientific">Acetobacter nitrogenifigens DSM 23921 = NBRC 105050</name>
    <dbReference type="NCBI Taxonomy" id="1120919"/>
    <lineage>
        <taxon>Bacteria</taxon>
        <taxon>Pseudomonadati</taxon>
        <taxon>Pseudomonadota</taxon>
        <taxon>Alphaproteobacteria</taxon>
        <taxon>Acetobacterales</taxon>
        <taxon>Acetobacteraceae</taxon>
        <taxon>Acetobacter</taxon>
    </lineage>
</organism>
<dbReference type="SUPFAM" id="SSF46785">
    <property type="entry name" value="Winged helix' DNA-binding domain"/>
    <property type="match status" value="1"/>
</dbReference>
<dbReference type="RefSeq" id="WP_051291914.1">
    <property type="nucleotide sequence ID" value="NZ_AUBI01000002.1"/>
</dbReference>
<dbReference type="Pfam" id="PF00126">
    <property type="entry name" value="HTH_1"/>
    <property type="match status" value="1"/>
</dbReference>
<dbReference type="AlphaFoldDB" id="A0A511X7R6"/>
<keyword evidence="2" id="KW-0805">Transcription regulation</keyword>
<dbReference type="CDD" id="cd08417">
    <property type="entry name" value="PBP2_Nitroaromatics_like"/>
    <property type="match status" value="1"/>
</dbReference>
<evidence type="ECO:0000313" key="7">
    <source>
        <dbReference type="Proteomes" id="UP000321635"/>
    </source>
</evidence>
<evidence type="ECO:0000256" key="4">
    <source>
        <dbReference type="ARBA" id="ARBA00023163"/>
    </source>
</evidence>
<dbReference type="PANTHER" id="PTHR30118:SF15">
    <property type="entry name" value="TRANSCRIPTIONAL REGULATORY PROTEIN"/>
    <property type="match status" value="1"/>
</dbReference>
<accession>A0A511X7R6</accession>
<dbReference type="PROSITE" id="PS50931">
    <property type="entry name" value="HTH_LYSR"/>
    <property type="match status" value="1"/>
</dbReference>
<proteinExistence type="inferred from homology"/>
<feature type="domain" description="HTH lysR-type" evidence="5">
    <location>
        <begin position="6"/>
        <end position="63"/>
    </location>
</feature>
<dbReference type="GO" id="GO:0003677">
    <property type="term" value="F:DNA binding"/>
    <property type="evidence" value="ECO:0007669"/>
    <property type="project" value="UniProtKB-KW"/>
</dbReference>
<dbReference type="PRINTS" id="PR00039">
    <property type="entry name" value="HTHLYSR"/>
</dbReference>
<evidence type="ECO:0000256" key="3">
    <source>
        <dbReference type="ARBA" id="ARBA00023125"/>
    </source>
</evidence>
<dbReference type="SUPFAM" id="SSF53850">
    <property type="entry name" value="Periplasmic binding protein-like II"/>
    <property type="match status" value="1"/>
</dbReference>
<protein>
    <submittedName>
        <fullName evidence="6">Transcriptional regulator</fullName>
    </submittedName>
</protein>
<gene>
    <name evidence="6" type="ORF">ANI02nite_08800</name>
</gene>
<dbReference type="InterPro" id="IPR036388">
    <property type="entry name" value="WH-like_DNA-bd_sf"/>
</dbReference>
<dbReference type="InterPro" id="IPR037402">
    <property type="entry name" value="YidZ_PBP2"/>
</dbReference>
<dbReference type="Gene3D" id="3.40.190.10">
    <property type="entry name" value="Periplasmic binding protein-like II"/>
    <property type="match status" value="2"/>
</dbReference>
<name>A0A511X7R6_9PROT</name>
<dbReference type="EMBL" id="BJYF01000003">
    <property type="protein sequence ID" value="GEN58996.1"/>
    <property type="molecule type" value="Genomic_DNA"/>
</dbReference>
<dbReference type="InterPro" id="IPR036390">
    <property type="entry name" value="WH_DNA-bd_sf"/>
</dbReference>
<evidence type="ECO:0000259" key="5">
    <source>
        <dbReference type="PROSITE" id="PS50931"/>
    </source>
</evidence>
<keyword evidence="7" id="KW-1185">Reference proteome</keyword>
<dbReference type="InterPro" id="IPR050389">
    <property type="entry name" value="LysR-type_TF"/>
</dbReference>
<keyword evidence="4" id="KW-0804">Transcription</keyword>
<dbReference type="OrthoDB" id="9774011at2"/>
<comment type="caution">
    <text evidence="6">The sequence shown here is derived from an EMBL/GenBank/DDBJ whole genome shotgun (WGS) entry which is preliminary data.</text>
</comment>
<reference evidence="6 7" key="1">
    <citation type="submission" date="2019-07" db="EMBL/GenBank/DDBJ databases">
        <title>Whole genome shotgun sequence of Acetobacter nitrogenifigens NBRC 105050.</title>
        <authorList>
            <person name="Hosoyama A."/>
            <person name="Uohara A."/>
            <person name="Ohji S."/>
            <person name="Ichikawa N."/>
        </authorList>
    </citation>
    <scope>NUCLEOTIDE SEQUENCE [LARGE SCALE GENOMIC DNA]</scope>
    <source>
        <strain evidence="6 7">NBRC 105050</strain>
    </source>
</reference>
<evidence type="ECO:0000256" key="2">
    <source>
        <dbReference type="ARBA" id="ARBA00023015"/>
    </source>
</evidence>
<evidence type="ECO:0000313" key="6">
    <source>
        <dbReference type="EMBL" id="GEN58996.1"/>
    </source>
</evidence>